<evidence type="ECO:0000313" key="7">
    <source>
        <dbReference type="Proteomes" id="UP000238296"/>
    </source>
</evidence>
<dbReference type="Pfam" id="PF02784">
    <property type="entry name" value="Orn_Arg_deC_N"/>
    <property type="match status" value="1"/>
</dbReference>
<dbReference type="Pfam" id="PF00278">
    <property type="entry name" value="Orn_DAP_Arg_deC"/>
    <property type="match status" value="1"/>
</dbReference>
<name>A0A2S8BNF2_9MYCO</name>
<dbReference type="SUPFAM" id="SSF50621">
    <property type="entry name" value="Alanine racemase C-terminal domain-like"/>
    <property type="match status" value="1"/>
</dbReference>
<protein>
    <submittedName>
        <fullName evidence="6">Lysine/ornithine decarboxylase</fullName>
        <ecNumber evidence="6">4.1.1.17</ecNumber>
    </submittedName>
</protein>
<dbReference type="GO" id="GO:0004586">
    <property type="term" value="F:ornithine decarboxylase activity"/>
    <property type="evidence" value="ECO:0007669"/>
    <property type="project" value="UniProtKB-EC"/>
</dbReference>
<comment type="similarity">
    <text evidence="3">Belongs to the Orn/Lys/Arg decarboxylase class-II family.</text>
</comment>
<dbReference type="InterPro" id="IPR029066">
    <property type="entry name" value="PLP-binding_barrel"/>
</dbReference>
<dbReference type="InterPro" id="IPR009006">
    <property type="entry name" value="Ala_racemase/Decarboxylase_C"/>
</dbReference>
<organism evidence="6 7">
    <name type="scientific">Mycobacterium talmoniae</name>
    <dbReference type="NCBI Taxonomy" id="1858794"/>
    <lineage>
        <taxon>Bacteria</taxon>
        <taxon>Bacillati</taxon>
        <taxon>Actinomycetota</taxon>
        <taxon>Actinomycetes</taxon>
        <taxon>Mycobacteriales</taxon>
        <taxon>Mycobacteriaceae</taxon>
        <taxon>Mycobacterium</taxon>
    </lineage>
</organism>
<feature type="domain" description="Orn/DAP/Arg decarboxylase 2 N-terminal" evidence="5">
    <location>
        <begin position="5"/>
        <end position="57"/>
    </location>
</feature>
<proteinExistence type="inferred from homology"/>
<dbReference type="Gene3D" id="2.40.37.10">
    <property type="entry name" value="Lyase, Ornithine Decarboxylase, Chain A, domain 1"/>
    <property type="match status" value="1"/>
</dbReference>
<dbReference type="InterPro" id="IPR000183">
    <property type="entry name" value="Orn/DAP/Arg_de-COase"/>
</dbReference>
<comment type="caution">
    <text evidence="6">The sequence shown here is derived from an EMBL/GenBank/DDBJ whole genome shotgun (WGS) entry which is preliminary data.</text>
</comment>
<dbReference type="EMBL" id="PPEA01000234">
    <property type="protein sequence ID" value="PQM48139.1"/>
    <property type="molecule type" value="Genomic_DNA"/>
</dbReference>
<feature type="domain" description="Orn/DAP/Arg decarboxylase 2 C-terminal" evidence="4">
    <location>
        <begin position="58"/>
        <end position="148"/>
    </location>
</feature>
<dbReference type="InterPro" id="IPR022643">
    <property type="entry name" value="De-COase2_C"/>
</dbReference>
<evidence type="ECO:0000256" key="2">
    <source>
        <dbReference type="ARBA" id="ARBA00022898"/>
    </source>
</evidence>
<evidence type="ECO:0000259" key="4">
    <source>
        <dbReference type="Pfam" id="PF00278"/>
    </source>
</evidence>
<evidence type="ECO:0000259" key="5">
    <source>
        <dbReference type="Pfam" id="PF02784"/>
    </source>
</evidence>
<reference evidence="6 7" key="1">
    <citation type="journal article" date="2017" name="Int. J. Syst. Evol. Microbiol.">
        <title>Mycobacterium talmoniae sp. nov., a slowly growing mycobacterium isolated from human respiratory samples.</title>
        <authorList>
            <person name="Davidson R.M."/>
            <person name="DeGroote M.A."/>
            <person name="Marola J.L."/>
            <person name="Buss S."/>
            <person name="Jones V."/>
            <person name="McNeil M.R."/>
            <person name="Freifeld A.G."/>
            <person name="Elaine Epperson L."/>
            <person name="Hasan N.A."/>
            <person name="Jackson M."/>
            <person name="Iwen P.C."/>
            <person name="Salfinger M."/>
            <person name="Strong M."/>
        </authorList>
    </citation>
    <scope>NUCLEOTIDE SEQUENCE [LARGE SCALE GENOMIC DNA]</scope>
    <source>
        <strain evidence="6 7">ATCC BAA-2683</strain>
    </source>
</reference>
<evidence type="ECO:0000256" key="3">
    <source>
        <dbReference type="RuleBase" id="RU003737"/>
    </source>
</evidence>
<dbReference type="InterPro" id="IPR022644">
    <property type="entry name" value="De-COase2_N"/>
</dbReference>
<gene>
    <name evidence="6" type="primary">ldc</name>
    <name evidence="6" type="ORF">C1Y40_01647</name>
</gene>
<dbReference type="PRINTS" id="PR01179">
    <property type="entry name" value="ODADCRBXLASE"/>
</dbReference>
<dbReference type="GO" id="GO:0008836">
    <property type="term" value="F:diaminopimelate decarboxylase activity"/>
    <property type="evidence" value="ECO:0007669"/>
    <property type="project" value="TreeGrafter"/>
</dbReference>
<dbReference type="GO" id="GO:0009089">
    <property type="term" value="P:lysine biosynthetic process via diaminopimelate"/>
    <property type="evidence" value="ECO:0007669"/>
    <property type="project" value="TreeGrafter"/>
</dbReference>
<keyword evidence="6" id="KW-0456">Lyase</keyword>
<sequence length="179" mass="18688">MVGGLSTLNAGGGFPIGYTTDAPDLPAIAGVITAALTRHFGAAAPRLVVEPGRLLVASAGTLRCEVVAVRTGTDGRRWVYLDVGRYGGLAETENEYIRYRLRTDRDGDPLGDAVVAGPTCDGDDVLYQRYPLPISLAAGDTVAIDAAGAYTASYASTSFNGFPPLPTHFREAPDAVRTG</sequence>
<dbReference type="PANTHER" id="PTHR43727:SF2">
    <property type="entry name" value="GROUP IV DECARBOXYLASE"/>
    <property type="match status" value="1"/>
</dbReference>
<dbReference type="Gene3D" id="3.20.20.10">
    <property type="entry name" value="Alanine racemase"/>
    <property type="match status" value="1"/>
</dbReference>
<dbReference type="EC" id="4.1.1.17" evidence="6"/>
<accession>A0A2S8BNF2</accession>
<dbReference type="PANTHER" id="PTHR43727">
    <property type="entry name" value="DIAMINOPIMELATE DECARBOXYLASE"/>
    <property type="match status" value="1"/>
</dbReference>
<evidence type="ECO:0000313" key="6">
    <source>
        <dbReference type="EMBL" id="PQM48139.1"/>
    </source>
</evidence>
<comment type="cofactor">
    <cofactor evidence="1">
        <name>pyridoxal 5'-phosphate</name>
        <dbReference type="ChEBI" id="CHEBI:597326"/>
    </cofactor>
</comment>
<evidence type="ECO:0000256" key="1">
    <source>
        <dbReference type="ARBA" id="ARBA00001933"/>
    </source>
</evidence>
<dbReference type="AlphaFoldDB" id="A0A2S8BNF2"/>
<dbReference type="Proteomes" id="UP000238296">
    <property type="component" value="Unassembled WGS sequence"/>
</dbReference>
<keyword evidence="2" id="KW-0663">Pyridoxal phosphate</keyword>